<evidence type="ECO:0000313" key="2">
    <source>
        <dbReference type="EMBL" id="KAK7361549.1"/>
    </source>
</evidence>
<dbReference type="EMBL" id="JAYMYQ010000001">
    <property type="protein sequence ID" value="KAK7361549.1"/>
    <property type="molecule type" value="Genomic_DNA"/>
</dbReference>
<keyword evidence="3" id="KW-1185">Reference proteome</keyword>
<sequence length="153" mass="17705">MQGSSVNHASIPIPLNLEMCISFLNGTEHERIHRGFPFYFERDERRLANLDVNGENSTGSQRSESFLSVPDRASQFAELIPSSAKKKIAPNLRFPSFIDFSFLKGKKKKIRYRNRDPKQRARMLHTGVDDDDDDDDVDDDGCFRERRGSLRRR</sequence>
<evidence type="ECO:0000313" key="3">
    <source>
        <dbReference type="Proteomes" id="UP001367508"/>
    </source>
</evidence>
<organism evidence="2 3">
    <name type="scientific">Canavalia gladiata</name>
    <name type="common">Sword bean</name>
    <name type="synonym">Dolichos gladiatus</name>
    <dbReference type="NCBI Taxonomy" id="3824"/>
    <lineage>
        <taxon>Eukaryota</taxon>
        <taxon>Viridiplantae</taxon>
        <taxon>Streptophyta</taxon>
        <taxon>Embryophyta</taxon>
        <taxon>Tracheophyta</taxon>
        <taxon>Spermatophyta</taxon>
        <taxon>Magnoliopsida</taxon>
        <taxon>eudicotyledons</taxon>
        <taxon>Gunneridae</taxon>
        <taxon>Pentapetalae</taxon>
        <taxon>rosids</taxon>
        <taxon>fabids</taxon>
        <taxon>Fabales</taxon>
        <taxon>Fabaceae</taxon>
        <taxon>Papilionoideae</taxon>
        <taxon>50 kb inversion clade</taxon>
        <taxon>NPAAA clade</taxon>
        <taxon>indigoferoid/millettioid clade</taxon>
        <taxon>Phaseoleae</taxon>
        <taxon>Canavalia</taxon>
    </lineage>
</organism>
<reference evidence="2 3" key="1">
    <citation type="submission" date="2024-01" db="EMBL/GenBank/DDBJ databases">
        <title>The genomes of 5 underutilized Papilionoideae crops provide insights into root nodulation and disease resistanc.</title>
        <authorList>
            <person name="Jiang F."/>
        </authorList>
    </citation>
    <scope>NUCLEOTIDE SEQUENCE [LARGE SCALE GENOMIC DNA]</scope>
    <source>
        <strain evidence="2">LVBAO_FW01</strain>
        <tissue evidence="2">Leaves</tissue>
    </source>
</reference>
<name>A0AAN9R8B2_CANGL</name>
<feature type="compositionally biased region" description="Basic and acidic residues" evidence="1">
    <location>
        <begin position="141"/>
        <end position="153"/>
    </location>
</feature>
<proteinExistence type="predicted"/>
<comment type="caution">
    <text evidence="2">The sequence shown here is derived from an EMBL/GenBank/DDBJ whole genome shotgun (WGS) entry which is preliminary data.</text>
</comment>
<dbReference type="Proteomes" id="UP001367508">
    <property type="component" value="Unassembled WGS sequence"/>
</dbReference>
<feature type="region of interest" description="Disordered" evidence="1">
    <location>
        <begin position="113"/>
        <end position="153"/>
    </location>
</feature>
<feature type="compositionally biased region" description="Acidic residues" evidence="1">
    <location>
        <begin position="129"/>
        <end position="140"/>
    </location>
</feature>
<dbReference type="AlphaFoldDB" id="A0AAN9R8B2"/>
<protein>
    <submittedName>
        <fullName evidence="2">Uncharacterized protein</fullName>
    </submittedName>
</protein>
<accession>A0AAN9R8B2</accession>
<gene>
    <name evidence="2" type="ORF">VNO77_03618</name>
</gene>
<evidence type="ECO:0000256" key="1">
    <source>
        <dbReference type="SAM" id="MobiDB-lite"/>
    </source>
</evidence>